<feature type="region of interest" description="Disordered" evidence="1">
    <location>
        <begin position="13"/>
        <end position="40"/>
    </location>
</feature>
<proteinExistence type="predicted"/>
<feature type="compositionally biased region" description="Low complexity" evidence="1">
    <location>
        <begin position="1136"/>
        <end position="1152"/>
    </location>
</feature>
<sequence length="1205" mass="131926">MVEALQSFLRVNQRPAQSPGSGGNRSSRGSAGLRGSQPIHRPAQWQISGDALGYLIVLSPNDLIQPQARLALKTQKTIIGSSAELSTICLEDPLIDPVHLIINIHTESKHNRVSTNQPKKERKNQNFLWKLTRLEIKKQASLQIVGSTGIRLHQPENHIHPSSDPIPLKDRDTFHINQFPFRWEQRWDHQLIDWSRFTLENPQTLLLDILPEPSLNHNTTPSKSSPHPSSPRLRISPTKAHQNLSFHWEQDHHQSPTKSPLHSPDRSNISFQRRSYRKSSDLLTRIPNATHLDSSSDDEDDQQHNHTTYHPELNPNQHSSEPLTSSPRSPTSSIIQDSSTSIELSPSQPRRKSLLQKLLIKQAVQVHMTHQSDLGEPSPAASSGFSSSDDDDNLDQDDEPDSIDEERATQPNNEIADNSSDEDRSDHPSVKMVGSSPSKTILSPSGNTLNQPNHSIGPVSPRVIFSAKPRSISSASHFNQKTVSLPSSITRPVFDRRSISPNAKLLSSFQKEQFSNSPSPSTTSLVFPLKSSFRKQSYSTEELMNFSPPLSASTCLNHTSQAPPPSLTARLATVRYNTQLNSRTPSFPLSSAPPPPPPPPSNEEVIRNRLRSRLRASAPASYSFASEKQLENRYVSSSNTPHRIIRTPRSFLIKRRGSLTPLTAPVCGNTPTTLTQNSINHPEQESMDDDYDYEHMAVGDEKRKVRFDRDVFCLEFDQLPEELPLSRQKKRIKVDVEESEAVTETTDNLECNGQRRNTVPTSSDLNNRPRRHSPRLPPPSRHAPPPHSTSPPPPSMMIEQDDDHQEMCDSHLCPGSESMSISSALTTVDLSSLSINASSPGQAAGDDIYPFLEEPVVKRGSMIETLTARLFPVSGGLVAGPCVETNRGRRVSLPSDLGRLGELPNRLGRLNLSPSSPSLPDGHGMLRVHSAPTPGAIATFVRPARGISFPPSVATFSPRLTGVKQLFMGPIEGLQELGSGIQSFLSGLRSPRSSAGPEDSDSESSSSSSSSGDDDSDDVKQDGDNEGSVVDRLDTTRENDDRQASLDAEDSTIIPILPTSSQEKPVPSRRPTRRTAQAQAIPAVPSNKTQSFATPIVGPRKPRGRAPRHLPTVAAGSAQASKPSLPDKSKADLDRPPSSTSTTTIRTRARTSGGPTLRPRRGDGSRNALPSTTTASRNPLRPLPAAVAAANPAGPGKPKTTRLKK</sequence>
<feature type="region of interest" description="Disordered" evidence="1">
    <location>
        <begin position="248"/>
        <end position="349"/>
    </location>
</feature>
<evidence type="ECO:0000313" key="3">
    <source>
        <dbReference type="Proteomes" id="UP000037035"/>
    </source>
</evidence>
<feature type="region of interest" description="Disordered" evidence="1">
    <location>
        <begin position="663"/>
        <end position="687"/>
    </location>
</feature>
<feature type="compositionally biased region" description="Low complexity" evidence="1">
    <location>
        <begin position="24"/>
        <end position="36"/>
    </location>
</feature>
<dbReference type="EMBL" id="LAVV01010253">
    <property type="protein sequence ID" value="KNZ49339.1"/>
    <property type="molecule type" value="Genomic_DNA"/>
</dbReference>
<dbReference type="VEuPathDB" id="FungiDB:VP01_507g10"/>
<dbReference type="OrthoDB" id="2507830at2759"/>
<feature type="compositionally biased region" description="Pro residues" evidence="1">
    <location>
        <begin position="591"/>
        <end position="601"/>
    </location>
</feature>
<feature type="compositionally biased region" description="Polar residues" evidence="1">
    <location>
        <begin position="256"/>
        <end position="273"/>
    </location>
</feature>
<dbReference type="AlphaFoldDB" id="A0A0L6ULF4"/>
<feature type="compositionally biased region" description="Low complexity" evidence="1">
    <location>
        <begin position="1177"/>
        <end position="1198"/>
    </location>
</feature>
<feature type="compositionally biased region" description="Basic and acidic residues" evidence="1">
    <location>
        <begin position="1018"/>
        <end position="1044"/>
    </location>
</feature>
<feature type="compositionally biased region" description="Polar residues" evidence="1">
    <location>
        <begin position="742"/>
        <end position="766"/>
    </location>
</feature>
<name>A0A0L6ULF4_9BASI</name>
<feature type="compositionally biased region" description="Low complexity" evidence="1">
    <location>
        <begin position="221"/>
        <end position="235"/>
    </location>
</feature>
<keyword evidence="3" id="KW-1185">Reference proteome</keyword>
<feature type="region of interest" description="Disordered" evidence="1">
    <location>
        <begin position="985"/>
        <end position="1205"/>
    </location>
</feature>
<feature type="compositionally biased region" description="Pro residues" evidence="1">
    <location>
        <begin position="775"/>
        <end position="795"/>
    </location>
</feature>
<organism evidence="2 3">
    <name type="scientific">Puccinia sorghi</name>
    <dbReference type="NCBI Taxonomy" id="27349"/>
    <lineage>
        <taxon>Eukaryota</taxon>
        <taxon>Fungi</taxon>
        <taxon>Dikarya</taxon>
        <taxon>Basidiomycota</taxon>
        <taxon>Pucciniomycotina</taxon>
        <taxon>Pucciniomycetes</taxon>
        <taxon>Pucciniales</taxon>
        <taxon>Pucciniaceae</taxon>
        <taxon>Puccinia</taxon>
    </lineage>
</organism>
<comment type="caution">
    <text evidence="2">The sequence shown here is derived from an EMBL/GenBank/DDBJ whole genome shotgun (WGS) entry which is preliminary data.</text>
</comment>
<feature type="region of interest" description="Disordered" evidence="1">
    <location>
        <begin position="369"/>
        <end position="457"/>
    </location>
</feature>
<evidence type="ECO:0000256" key="1">
    <source>
        <dbReference type="SAM" id="MobiDB-lite"/>
    </source>
</evidence>
<feature type="region of interest" description="Disordered" evidence="1">
    <location>
        <begin position="732"/>
        <end position="815"/>
    </location>
</feature>
<feature type="compositionally biased region" description="Low complexity" evidence="1">
    <location>
        <begin position="319"/>
        <end position="342"/>
    </location>
</feature>
<feature type="compositionally biased region" description="Polar residues" evidence="1">
    <location>
        <begin position="435"/>
        <end position="454"/>
    </location>
</feature>
<gene>
    <name evidence="2" type="ORF">VP01_507g10</name>
</gene>
<feature type="compositionally biased region" description="Basic and acidic residues" evidence="1">
    <location>
        <begin position="1125"/>
        <end position="1135"/>
    </location>
</feature>
<feature type="compositionally biased region" description="Polar residues" evidence="1">
    <location>
        <begin position="409"/>
        <end position="418"/>
    </location>
</feature>
<protein>
    <submittedName>
        <fullName evidence="2">Uncharacterized protein</fullName>
    </submittedName>
</protein>
<feature type="compositionally biased region" description="Polar residues" evidence="1">
    <location>
        <begin position="669"/>
        <end position="681"/>
    </location>
</feature>
<feature type="compositionally biased region" description="Low complexity" evidence="1">
    <location>
        <begin position="993"/>
        <end position="1011"/>
    </location>
</feature>
<dbReference type="Proteomes" id="UP000037035">
    <property type="component" value="Unassembled WGS sequence"/>
</dbReference>
<feature type="region of interest" description="Disordered" evidence="1">
    <location>
        <begin position="212"/>
        <end position="235"/>
    </location>
</feature>
<reference evidence="2 3" key="1">
    <citation type="submission" date="2015-08" db="EMBL/GenBank/DDBJ databases">
        <title>Next Generation Sequencing and Analysis of the Genome of Puccinia sorghi L Schw, the Causal Agent of Maize Common Rust.</title>
        <authorList>
            <person name="Rochi L."/>
            <person name="Burguener G."/>
            <person name="Darino M."/>
            <person name="Turjanski A."/>
            <person name="Kreff E."/>
            <person name="Dieguez M.J."/>
            <person name="Sacco F."/>
        </authorList>
    </citation>
    <scope>NUCLEOTIDE SEQUENCE [LARGE SCALE GENOMIC DNA]</scope>
    <source>
        <strain evidence="2 3">RO10H11247</strain>
    </source>
</reference>
<feature type="compositionally biased region" description="Acidic residues" evidence="1">
    <location>
        <begin position="388"/>
        <end position="404"/>
    </location>
</feature>
<evidence type="ECO:0000313" key="2">
    <source>
        <dbReference type="EMBL" id="KNZ49339.1"/>
    </source>
</evidence>
<accession>A0A0L6ULF4</accession>
<feature type="region of interest" description="Disordered" evidence="1">
    <location>
        <begin position="581"/>
        <end position="604"/>
    </location>
</feature>